<dbReference type="EMBL" id="BTGU01000026">
    <property type="protein sequence ID" value="GMN47757.1"/>
    <property type="molecule type" value="Genomic_DNA"/>
</dbReference>
<accession>A0AA88DA97</accession>
<dbReference type="PROSITE" id="PS51257">
    <property type="entry name" value="PROKAR_LIPOPROTEIN"/>
    <property type="match status" value="1"/>
</dbReference>
<reference evidence="2" key="1">
    <citation type="submission" date="2023-07" db="EMBL/GenBank/DDBJ databases">
        <title>draft genome sequence of fig (Ficus carica).</title>
        <authorList>
            <person name="Takahashi T."/>
            <person name="Nishimura K."/>
        </authorList>
    </citation>
    <scope>NUCLEOTIDE SEQUENCE</scope>
</reference>
<proteinExistence type="predicted"/>
<protein>
    <submittedName>
        <fullName evidence="2">Uncharacterized protein</fullName>
    </submittedName>
</protein>
<evidence type="ECO:0000256" key="1">
    <source>
        <dbReference type="SAM" id="MobiDB-lite"/>
    </source>
</evidence>
<organism evidence="2 3">
    <name type="scientific">Ficus carica</name>
    <name type="common">Common fig</name>
    <dbReference type="NCBI Taxonomy" id="3494"/>
    <lineage>
        <taxon>Eukaryota</taxon>
        <taxon>Viridiplantae</taxon>
        <taxon>Streptophyta</taxon>
        <taxon>Embryophyta</taxon>
        <taxon>Tracheophyta</taxon>
        <taxon>Spermatophyta</taxon>
        <taxon>Magnoliopsida</taxon>
        <taxon>eudicotyledons</taxon>
        <taxon>Gunneridae</taxon>
        <taxon>Pentapetalae</taxon>
        <taxon>rosids</taxon>
        <taxon>fabids</taxon>
        <taxon>Rosales</taxon>
        <taxon>Moraceae</taxon>
        <taxon>Ficeae</taxon>
        <taxon>Ficus</taxon>
    </lineage>
</organism>
<gene>
    <name evidence="2" type="ORF">TIFTF001_016930</name>
</gene>
<keyword evidence="3" id="KW-1185">Reference proteome</keyword>
<name>A0AA88DA97_FICCA</name>
<dbReference type="AlphaFoldDB" id="A0AA88DA97"/>
<feature type="region of interest" description="Disordered" evidence="1">
    <location>
        <begin position="44"/>
        <end position="84"/>
    </location>
</feature>
<dbReference type="Proteomes" id="UP001187192">
    <property type="component" value="Unassembled WGS sequence"/>
</dbReference>
<comment type="caution">
    <text evidence="2">The sequence shown here is derived from an EMBL/GenBank/DDBJ whole genome shotgun (WGS) entry which is preliminary data.</text>
</comment>
<sequence length="84" mass="9470">MVCLRFATKLHRRLQTTVTGTWTAGLSCWRSPTALRWAHDVSGGGADQCHDRRSCPASGGPQISRRRQDDITNKYPIVMEKQRS</sequence>
<evidence type="ECO:0000313" key="2">
    <source>
        <dbReference type="EMBL" id="GMN47757.1"/>
    </source>
</evidence>
<evidence type="ECO:0000313" key="3">
    <source>
        <dbReference type="Proteomes" id="UP001187192"/>
    </source>
</evidence>